<dbReference type="PANTHER" id="PTHR43398:SF1">
    <property type="entry name" value="DOLICHOL-PHOSPHATE MANNOSYLTRANSFERASE SUBUNIT 1"/>
    <property type="match status" value="1"/>
</dbReference>
<dbReference type="PANTHER" id="PTHR43398">
    <property type="entry name" value="DOLICHOL-PHOSPHATE MANNOSYLTRANSFERASE SUBUNIT 1"/>
    <property type="match status" value="1"/>
</dbReference>
<evidence type="ECO:0000256" key="1">
    <source>
        <dbReference type="ARBA" id="ARBA00022676"/>
    </source>
</evidence>
<keyword evidence="4" id="KW-1185">Reference proteome</keyword>
<dbReference type="GO" id="GO:0035269">
    <property type="term" value="P:protein O-linked glycosylation via mannose"/>
    <property type="evidence" value="ECO:0007669"/>
    <property type="project" value="TreeGrafter"/>
</dbReference>
<dbReference type="Gene3D" id="3.90.550.10">
    <property type="entry name" value="Spore Coat Polysaccharide Biosynthesis Protein SpsA, Chain A"/>
    <property type="match status" value="1"/>
</dbReference>
<feature type="non-terminal residue" evidence="3">
    <location>
        <position position="1"/>
    </location>
</feature>
<comment type="caution">
    <text evidence="3">The sequence shown here is derived from an EMBL/GenBank/DDBJ whole genome shotgun (WGS) entry which is preliminary data.</text>
</comment>
<dbReference type="OrthoDB" id="2603at2759"/>
<keyword evidence="1" id="KW-0328">Glycosyltransferase</keyword>
<dbReference type="EMBL" id="MUJZ01024805">
    <property type="protein sequence ID" value="OTF79116.1"/>
    <property type="molecule type" value="Genomic_DNA"/>
</dbReference>
<proteinExistence type="predicted"/>
<reference evidence="3 4" key="1">
    <citation type="submission" date="2017-03" db="EMBL/GenBank/DDBJ databases">
        <title>Genome Survey of Euroglyphus maynei.</title>
        <authorList>
            <person name="Arlian L.G."/>
            <person name="Morgan M.S."/>
            <person name="Rider S.D."/>
        </authorList>
    </citation>
    <scope>NUCLEOTIDE SEQUENCE [LARGE SCALE GENOMIC DNA]</scope>
    <source>
        <strain evidence="3">Arlian Lab</strain>
        <tissue evidence="3">Whole body</tissue>
    </source>
</reference>
<dbReference type="Proteomes" id="UP000194236">
    <property type="component" value="Unassembled WGS sequence"/>
</dbReference>
<dbReference type="InterPro" id="IPR029044">
    <property type="entry name" value="Nucleotide-diphossugar_trans"/>
</dbReference>
<dbReference type="GO" id="GO:0004582">
    <property type="term" value="F:dolichyl-phosphate beta-D-mannosyltransferase activity"/>
    <property type="evidence" value="ECO:0007669"/>
    <property type="project" value="InterPro"/>
</dbReference>
<evidence type="ECO:0000313" key="4">
    <source>
        <dbReference type="Proteomes" id="UP000194236"/>
    </source>
</evidence>
<evidence type="ECO:0000256" key="2">
    <source>
        <dbReference type="ARBA" id="ARBA00022679"/>
    </source>
</evidence>
<name>A0A1Y3BHQ1_EURMA</name>
<dbReference type="SUPFAM" id="SSF53448">
    <property type="entry name" value="Nucleotide-diphospho-sugar transferases"/>
    <property type="match status" value="1"/>
</dbReference>
<sequence>VLLRPGVSDLTGSFRLYRREALEKLVENCVSKGYVFQMEMMVRARKFGYKISEVPIQFVDRVYGQSKMGSNEIIQFAKGLLYLFATL</sequence>
<dbReference type="GO" id="GO:0005789">
    <property type="term" value="C:endoplasmic reticulum membrane"/>
    <property type="evidence" value="ECO:0007669"/>
    <property type="project" value="TreeGrafter"/>
</dbReference>
<evidence type="ECO:0000313" key="3">
    <source>
        <dbReference type="EMBL" id="OTF79116.1"/>
    </source>
</evidence>
<accession>A0A1Y3BHQ1</accession>
<gene>
    <name evidence="3" type="ORF">BLA29_015230</name>
</gene>
<keyword evidence="2" id="KW-0808">Transferase</keyword>
<dbReference type="InterPro" id="IPR039528">
    <property type="entry name" value="DPM1-like"/>
</dbReference>
<organism evidence="3 4">
    <name type="scientific">Euroglyphus maynei</name>
    <name type="common">Mayne's house dust mite</name>
    <dbReference type="NCBI Taxonomy" id="6958"/>
    <lineage>
        <taxon>Eukaryota</taxon>
        <taxon>Metazoa</taxon>
        <taxon>Ecdysozoa</taxon>
        <taxon>Arthropoda</taxon>
        <taxon>Chelicerata</taxon>
        <taxon>Arachnida</taxon>
        <taxon>Acari</taxon>
        <taxon>Acariformes</taxon>
        <taxon>Sarcoptiformes</taxon>
        <taxon>Astigmata</taxon>
        <taxon>Psoroptidia</taxon>
        <taxon>Analgoidea</taxon>
        <taxon>Pyroglyphidae</taxon>
        <taxon>Pyroglyphinae</taxon>
        <taxon>Euroglyphus</taxon>
    </lineage>
</organism>
<dbReference type="GO" id="GO:0006488">
    <property type="term" value="P:dolichol-linked oligosaccharide biosynthetic process"/>
    <property type="evidence" value="ECO:0007669"/>
    <property type="project" value="TreeGrafter"/>
</dbReference>
<evidence type="ECO:0008006" key="5">
    <source>
        <dbReference type="Google" id="ProtNLM"/>
    </source>
</evidence>
<protein>
    <recommendedName>
        <fullName evidence="5">Dolichol-phosphate mannosyltransferase-like protein</fullName>
    </recommendedName>
</protein>
<dbReference type="AlphaFoldDB" id="A0A1Y3BHQ1"/>
<dbReference type="GO" id="GO:0006506">
    <property type="term" value="P:GPI anchor biosynthetic process"/>
    <property type="evidence" value="ECO:0007669"/>
    <property type="project" value="TreeGrafter"/>
</dbReference>